<evidence type="ECO:0000313" key="3">
    <source>
        <dbReference type="Proteomes" id="UP001296776"/>
    </source>
</evidence>
<dbReference type="InterPro" id="IPR007345">
    <property type="entry name" value="Polysacch_pyruvyl_Trfase"/>
</dbReference>
<comment type="caution">
    <text evidence="2">The sequence shown here is derived from an EMBL/GenBank/DDBJ whole genome shotgun (WGS) entry which is preliminary data.</text>
</comment>
<gene>
    <name evidence="2" type="ORF">CKO40_17900</name>
</gene>
<organism evidence="2 3">
    <name type="scientific">Halochromatium glycolicum</name>
    <dbReference type="NCBI Taxonomy" id="85075"/>
    <lineage>
        <taxon>Bacteria</taxon>
        <taxon>Pseudomonadati</taxon>
        <taxon>Pseudomonadota</taxon>
        <taxon>Gammaproteobacteria</taxon>
        <taxon>Chromatiales</taxon>
        <taxon>Chromatiaceae</taxon>
        <taxon>Halochromatium</taxon>
    </lineage>
</organism>
<evidence type="ECO:0000259" key="1">
    <source>
        <dbReference type="Pfam" id="PF04230"/>
    </source>
</evidence>
<reference evidence="2" key="2">
    <citation type="journal article" date="2020" name="Microorganisms">
        <title>Osmotic Adaptation and Compatible Solute Biosynthesis of Phototrophic Bacteria as Revealed from Genome Analyses.</title>
        <authorList>
            <person name="Imhoff J.F."/>
            <person name="Rahn T."/>
            <person name="Kunzel S."/>
            <person name="Keller A."/>
            <person name="Neulinger S.C."/>
        </authorList>
    </citation>
    <scope>NUCLEOTIDE SEQUENCE</scope>
    <source>
        <strain evidence="2">DSM 11080</strain>
    </source>
</reference>
<proteinExistence type="predicted"/>
<accession>A0AAJ0XBQ0</accession>
<dbReference type="Proteomes" id="UP001296776">
    <property type="component" value="Unassembled WGS sequence"/>
</dbReference>
<reference evidence="2" key="1">
    <citation type="submission" date="2017-08" db="EMBL/GenBank/DDBJ databases">
        <authorList>
            <person name="Imhoff J.F."/>
            <person name="Rahn T."/>
            <person name="Kuenzel S."/>
            <person name="Neulinger S.C."/>
        </authorList>
    </citation>
    <scope>NUCLEOTIDE SEQUENCE</scope>
    <source>
        <strain evidence="2">DSM 11080</strain>
    </source>
</reference>
<evidence type="ECO:0000313" key="2">
    <source>
        <dbReference type="EMBL" id="MBK1706370.1"/>
    </source>
</evidence>
<dbReference type="RefSeq" id="WP_200347823.1">
    <property type="nucleotide sequence ID" value="NZ_NRSJ01000040.1"/>
</dbReference>
<dbReference type="PANTHER" id="PTHR36836:SF1">
    <property type="entry name" value="COLANIC ACID BIOSYNTHESIS PROTEIN WCAK"/>
    <property type="match status" value="1"/>
</dbReference>
<dbReference type="EMBL" id="NRSJ01000040">
    <property type="protein sequence ID" value="MBK1706370.1"/>
    <property type="molecule type" value="Genomic_DNA"/>
</dbReference>
<sequence>MRRIGILTFVWGYNPGTLLQADAVRILFQRRFPDAQVSIINYQPGARRRKPSLNVFGMRNARRTWQVFRQTRAFDQFRRGRLGLVSTPVRTHEYRAALASVIAEDFDAIVVGSDQVWEITPDDRKVPVPFPNVFWLGPEVPARKYACAASAGATDTTLLPDPTREQVRTLAANFDLVGVRDEITESMMRDFAVVEAERIVRMPDPTFGVDFPETSIAARLRTRGLDLERPIVGVGLADRLGIRRIVVEELLSRDYQILSIGQAPMREREVVDSPAISPYEWADVFRFLTLTITDRFHASVFSLKHAVPFIGIDLSPHRMTSGGASKIETLVKEIGIPAGLRFAGDEVAADPTRLTKAIDSLLSDYDRKQVVECQAPLRNRIETYLDRVAQIEVGDSRTAA</sequence>
<dbReference type="AlphaFoldDB" id="A0AAJ0XBQ0"/>
<name>A0AAJ0XBQ0_9GAMM</name>
<protein>
    <recommendedName>
        <fullName evidence="1">Polysaccharide pyruvyl transferase domain-containing protein</fullName>
    </recommendedName>
</protein>
<keyword evidence="3" id="KW-1185">Reference proteome</keyword>
<dbReference type="Pfam" id="PF04230">
    <property type="entry name" value="PS_pyruv_trans"/>
    <property type="match status" value="1"/>
</dbReference>
<dbReference type="PANTHER" id="PTHR36836">
    <property type="entry name" value="COLANIC ACID BIOSYNTHESIS PROTEIN WCAK"/>
    <property type="match status" value="1"/>
</dbReference>
<feature type="domain" description="Polysaccharide pyruvyl transferase" evidence="1">
    <location>
        <begin position="15"/>
        <end position="315"/>
    </location>
</feature>